<name>A0A2I0A2T9_9ASPA</name>
<organism evidence="1 2">
    <name type="scientific">Apostasia shenzhenica</name>
    <dbReference type="NCBI Taxonomy" id="1088818"/>
    <lineage>
        <taxon>Eukaryota</taxon>
        <taxon>Viridiplantae</taxon>
        <taxon>Streptophyta</taxon>
        <taxon>Embryophyta</taxon>
        <taxon>Tracheophyta</taxon>
        <taxon>Spermatophyta</taxon>
        <taxon>Magnoliopsida</taxon>
        <taxon>Liliopsida</taxon>
        <taxon>Asparagales</taxon>
        <taxon>Orchidaceae</taxon>
        <taxon>Apostasioideae</taxon>
        <taxon>Apostasia</taxon>
    </lineage>
</organism>
<dbReference type="OrthoDB" id="1933002at2759"/>
<evidence type="ECO:0000313" key="2">
    <source>
        <dbReference type="Proteomes" id="UP000236161"/>
    </source>
</evidence>
<dbReference type="EMBL" id="KZ452037">
    <property type="protein sequence ID" value="PKA49847.1"/>
    <property type="molecule type" value="Genomic_DNA"/>
</dbReference>
<reference evidence="1 2" key="1">
    <citation type="journal article" date="2017" name="Nature">
        <title>The Apostasia genome and the evolution of orchids.</title>
        <authorList>
            <person name="Zhang G.Q."/>
            <person name="Liu K.W."/>
            <person name="Li Z."/>
            <person name="Lohaus R."/>
            <person name="Hsiao Y.Y."/>
            <person name="Niu S.C."/>
            <person name="Wang J.Y."/>
            <person name="Lin Y.C."/>
            <person name="Xu Q."/>
            <person name="Chen L.J."/>
            <person name="Yoshida K."/>
            <person name="Fujiwara S."/>
            <person name="Wang Z.W."/>
            <person name="Zhang Y.Q."/>
            <person name="Mitsuda N."/>
            <person name="Wang M."/>
            <person name="Liu G.H."/>
            <person name="Pecoraro L."/>
            <person name="Huang H.X."/>
            <person name="Xiao X.J."/>
            <person name="Lin M."/>
            <person name="Wu X.Y."/>
            <person name="Wu W.L."/>
            <person name="Chen Y.Y."/>
            <person name="Chang S.B."/>
            <person name="Sakamoto S."/>
            <person name="Ohme-Takagi M."/>
            <person name="Yagi M."/>
            <person name="Zeng S.J."/>
            <person name="Shen C.Y."/>
            <person name="Yeh C.M."/>
            <person name="Luo Y.B."/>
            <person name="Tsai W.C."/>
            <person name="Van de Peer Y."/>
            <person name="Liu Z.J."/>
        </authorList>
    </citation>
    <scope>NUCLEOTIDE SEQUENCE [LARGE SCALE GENOMIC DNA]</scope>
    <source>
        <strain evidence="2">cv. Shenzhen</strain>
        <tissue evidence="1">Stem</tissue>
    </source>
</reference>
<accession>A0A2I0A2T9</accession>
<dbReference type="STRING" id="1088818.A0A2I0A2T9"/>
<dbReference type="Proteomes" id="UP000236161">
    <property type="component" value="Unassembled WGS sequence"/>
</dbReference>
<gene>
    <name evidence="1" type="primary">RBP47B'</name>
    <name evidence="1" type="ORF">AXF42_Ash004389</name>
</gene>
<dbReference type="AlphaFoldDB" id="A0A2I0A2T9"/>
<evidence type="ECO:0000313" key="1">
    <source>
        <dbReference type="EMBL" id="PKA49847.1"/>
    </source>
</evidence>
<proteinExistence type="predicted"/>
<keyword evidence="2" id="KW-1185">Reference proteome</keyword>
<protein>
    <submittedName>
        <fullName evidence="1">Polyadenylate-binding protein RBP47B</fullName>
    </submittedName>
</protein>
<sequence length="57" mass="6294">MTSMAGAVPTIDHREEPYDPLIIPSVNKLNADYLAVQGNVKLGRILWLRNSHAAQHA</sequence>